<keyword evidence="3" id="KW-1185">Reference proteome</keyword>
<keyword evidence="1" id="KW-0479">Metal-binding</keyword>
<evidence type="ECO:0000256" key="1">
    <source>
        <dbReference type="ARBA" id="ARBA00022723"/>
    </source>
</evidence>
<dbReference type="PANTHER" id="PTHR34448">
    <property type="entry name" value="AMINOPEPTIDASE"/>
    <property type="match status" value="1"/>
</dbReference>
<protein>
    <recommendedName>
        <fullName evidence="4">Leucyl aminopeptidase</fullName>
    </recommendedName>
</protein>
<dbReference type="Proteomes" id="UP001158045">
    <property type="component" value="Unassembled WGS sequence"/>
</dbReference>
<evidence type="ECO:0000313" key="3">
    <source>
        <dbReference type="Proteomes" id="UP001158045"/>
    </source>
</evidence>
<name>A0ABT6N915_9FIRM</name>
<reference evidence="2 3" key="1">
    <citation type="submission" date="2023-04" db="EMBL/GenBank/DDBJ databases">
        <title>Fusibacter bizertensis strain WBS, isolated from littoral bottom sediments of the Arctic seas - biochemical and genomic analysis.</title>
        <authorList>
            <person name="Brioukhanov A.L."/>
        </authorList>
    </citation>
    <scope>NUCLEOTIDE SEQUENCE [LARGE SCALE GENOMIC DNA]</scope>
    <source>
        <strain evidence="2 3">WBS</strain>
    </source>
</reference>
<gene>
    <name evidence="2" type="ORF">QE109_02045</name>
</gene>
<accession>A0ABT6N915</accession>
<dbReference type="PANTHER" id="PTHR34448:SF1">
    <property type="entry name" value="BLL6088 PROTEIN"/>
    <property type="match status" value="1"/>
</dbReference>
<sequence length="301" mass="33759">MKLYNWFGDTSKSNIHLVTDNQQLKIAEWIQSCLSYSSCTIHNIDDSEVQITKFEKLNSNDYLVVILSFDSFIHKAMNRFYPTFRKPKGISSRYIFIRLDISLKSLIEGLNTDDQLVKAKINHYMGEKNESQVTVKSETGTNISFRINKFGSFNHFINENSDIAFLPPSEIYAGIHLGSANGEIVVDLTLGQLYREGKMLEKFGLISSSFKLLVKNGKIVNVIGNDILQQHLSKIENEASAIVELGIGLSQMEPTGIIGIDESILNTCHFGIGDGSFYGIDNKSSIHLDVVLKNPQILIEN</sequence>
<proteinExistence type="predicted"/>
<dbReference type="EMBL" id="JARYZI010000001">
    <property type="protein sequence ID" value="MDH8676907.1"/>
    <property type="molecule type" value="Genomic_DNA"/>
</dbReference>
<evidence type="ECO:0008006" key="4">
    <source>
        <dbReference type="Google" id="ProtNLM"/>
    </source>
</evidence>
<dbReference type="SUPFAM" id="SSF144052">
    <property type="entry name" value="Thermophilic metalloprotease-like"/>
    <property type="match status" value="1"/>
</dbReference>
<dbReference type="InterPro" id="IPR052170">
    <property type="entry name" value="M29_Exopeptidase"/>
</dbReference>
<comment type="caution">
    <text evidence="2">The sequence shown here is derived from an EMBL/GenBank/DDBJ whole genome shotgun (WGS) entry which is preliminary data.</text>
</comment>
<evidence type="ECO:0000313" key="2">
    <source>
        <dbReference type="EMBL" id="MDH8676907.1"/>
    </source>
</evidence>
<organism evidence="2 3">
    <name type="scientific">Fusibacter bizertensis</name>
    <dbReference type="NCBI Taxonomy" id="1488331"/>
    <lineage>
        <taxon>Bacteria</taxon>
        <taxon>Bacillati</taxon>
        <taxon>Bacillota</taxon>
        <taxon>Clostridia</taxon>
        <taxon>Eubacteriales</taxon>
        <taxon>Eubacteriales Family XII. Incertae Sedis</taxon>
        <taxon>Fusibacter</taxon>
    </lineage>
</organism>
<dbReference type="RefSeq" id="WP_281092708.1">
    <property type="nucleotide sequence ID" value="NZ_JARYZI010000001.1"/>
</dbReference>